<dbReference type="Proteomes" id="UP000294558">
    <property type="component" value="Unassembled WGS sequence"/>
</dbReference>
<sequence>MRSTIRRSRFGRAAAAVTAVALLASACSGDDDDDEPSDDSAVDEPSDDDGDDGDDAADDGDDDAPALDGDGLTIGFIQPEVGLFDLLGAAQEGGLALAADDIAAGGGVLGGELTIVAERPTPERDVTAVFESMVADTSPLIVGPATSADARAIIPLLGSNDAVVCGASVTAPGLTTLEGADGRFLRTTFDDNIVAIHTFDRVREYTADVIGRQPKVTIVSRGDEYGDGLSNTLAGMLGLVGIEVTVERYNPADVLMTGLGEQVAATAADLYVMIALEEGPRLAGVMQEAGVAPDTMLGLDGLATPRLGEKAVPQDPAALDGATVIGATGPVSFLTRLLDQQAAQGEVLYGAQAYDCAISMALAVEAAGSTDPAEVSAAMRTVTGGDGTVCTTYADCRALLADGLDIDYQGPSGPIDFAEDGEPGGGRFITARDSSGTLHIVADLTISLEEIRDRVAPQLAGFIADMQTALTELGYYAGPIDGQMNDEFAAAIAAFQTDNGLEPTGELDAATIAAIQQALGENPILTATITEVQQLLTELGYYTGPIDGLWSEALSDAIKAFQTDLGVEPTGILDAATLQAIYQAGANSGGDQPPASTTTTTIGTGTTIPVDTTTTTAAPTTTAPPATTTTSAAPTTTTTVPVPADSILGVLIANPQFSELVALLDTPGLEAVKGQLSDPSAAATLMAPNNDALPDDAATAPTDDLIDLLSFHVVTTVLDPLADGDYATALSGQDLTVAGTTVSNADASVTANILGDALPTAAGVVWEIDTLLAPPQP</sequence>
<feature type="domain" description="FAS1" evidence="5">
    <location>
        <begin position="644"/>
        <end position="772"/>
    </location>
</feature>
<gene>
    <name evidence="6" type="ORF">BDK89_2788</name>
</gene>
<dbReference type="PROSITE" id="PS50213">
    <property type="entry name" value="FAS1"/>
    <property type="match status" value="1"/>
</dbReference>
<evidence type="ECO:0000313" key="6">
    <source>
        <dbReference type="EMBL" id="TDT17182.1"/>
    </source>
</evidence>
<dbReference type="Gene3D" id="2.30.180.10">
    <property type="entry name" value="FAS1 domain"/>
    <property type="match status" value="1"/>
</dbReference>
<name>A0A4R7I0W7_9ACTN</name>
<dbReference type="Pfam" id="PF13458">
    <property type="entry name" value="Peripla_BP_6"/>
    <property type="match status" value="1"/>
</dbReference>
<dbReference type="OrthoDB" id="9787225at2"/>
<dbReference type="Pfam" id="PF01471">
    <property type="entry name" value="PG_binding_1"/>
    <property type="match status" value="2"/>
</dbReference>
<evidence type="ECO:0000256" key="1">
    <source>
        <dbReference type="ARBA" id="ARBA00010062"/>
    </source>
</evidence>
<keyword evidence="2 4" id="KW-0732">Signal</keyword>
<dbReference type="PANTHER" id="PTHR30483">
    <property type="entry name" value="LEUCINE-SPECIFIC-BINDING PROTEIN"/>
    <property type="match status" value="1"/>
</dbReference>
<evidence type="ECO:0000256" key="2">
    <source>
        <dbReference type="ARBA" id="ARBA00022729"/>
    </source>
</evidence>
<evidence type="ECO:0000256" key="3">
    <source>
        <dbReference type="SAM" id="MobiDB-lite"/>
    </source>
</evidence>
<dbReference type="AlphaFoldDB" id="A0A4R7I0W7"/>
<feature type="region of interest" description="Disordered" evidence="3">
    <location>
        <begin position="26"/>
        <end position="71"/>
    </location>
</feature>
<feature type="signal peptide" evidence="4">
    <location>
        <begin position="1"/>
        <end position="26"/>
    </location>
</feature>
<dbReference type="Gene3D" id="1.10.101.10">
    <property type="entry name" value="PGBD-like superfamily/PGBD"/>
    <property type="match status" value="2"/>
</dbReference>
<organism evidence="6 7">
    <name type="scientific">Ilumatobacter fluminis</name>
    <dbReference type="NCBI Taxonomy" id="467091"/>
    <lineage>
        <taxon>Bacteria</taxon>
        <taxon>Bacillati</taxon>
        <taxon>Actinomycetota</taxon>
        <taxon>Acidimicrobiia</taxon>
        <taxon>Acidimicrobiales</taxon>
        <taxon>Ilumatobacteraceae</taxon>
        <taxon>Ilumatobacter</taxon>
    </lineage>
</organism>
<comment type="caution">
    <text evidence="6">The sequence shown here is derived from an EMBL/GenBank/DDBJ whole genome shotgun (WGS) entry which is preliminary data.</text>
</comment>
<dbReference type="InterPro" id="IPR028082">
    <property type="entry name" value="Peripla_BP_I"/>
</dbReference>
<dbReference type="InterPro" id="IPR036378">
    <property type="entry name" value="FAS1_dom_sf"/>
</dbReference>
<evidence type="ECO:0000313" key="7">
    <source>
        <dbReference type="Proteomes" id="UP000294558"/>
    </source>
</evidence>
<accession>A0A4R7I0W7</accession>
<dbReference type="InterPro" id="IPR000782">
    <property type="entry name" value="FAS1_domain"/>
</dbReference>
<dbReference type="Pfam" id="PF02469">
    <property type="entry name" value="Fasciclin"/>
    <property type="match status" value="1"/>
</dbReference>
<dbReference type="InterPro" id="IPR051010">
    <property type="entry name" value="BCAA_transport"/>
</dbReference>
<dbReference type="InterPro" id="IPR036366">
    <property type="entry name" value="PGBDSf"/>
</dbReference>
<dbReference type="EMBL" id="SOAU01000001">
    <property type="protein sequence ID" value="TDT17182.1"/>
    <property type="molecule type" value="Genomic_DNA"/>
</dbReference>
<evidence type="ECO:0000259" key="5">
    <source>
        <dbReference type="PROSITE" id="PS50213"/>
    </source>
</evidence>
<reference evidence="6 7" key="1">
    <citation type="submission" date="2019-03" db="EMBL/GenBank/DDBJ databases">
        <title>Sequencing the genomes of 1000 actinobacteria strains.</title>
        <authorList>
            <person name="Klenk H.-P."/>
        </authorList>
    </citation>
    <scope>NUCLEOTIDE SEQUENCE [LARGE SCALE GENOMIC DNA]</scope>
    <source>
        <strain evidence="6 7">DSM 18936</strain>
    </source>
</reference>
<evidence type="ECO:0000256" key="4">
    <source>
        <dbReference type="SAM" id="SignalP"/>
    </source>
</evidence>
<dbReference type="PROSITE" id="PS51257">
    <property type="entry name" value="PROKAR_LIPOPROTEIN"/>
    <property type="match status" value="1"/>
</dbReference>
<dbReference type="SUPFAM" id="SSF82153">
    <property type="entry name" value="FAS1 domain"/>
    <property type="match status" value="1"/>
</dbReference>
<dbReference type="PANTHER" id="PTHR30483:SF6">
    <property type="entry name" value="PERIPLASMIC BINDING PROTEIN OF ABC TRANSPORTER FOR NATURAL AMINO ACIDS"/>
    <property type="match status" value="1"/>
</dbReference>
<dbReference type="SUPFAM" id="SSF47090">
    <property type="entry name" value="PGBD-like"/>
    <property type="match status" value="2"/>
</dbReference>
<dbReference type="Gene3D" id="3.40.50.2300">
    <property type="match status" value="2"/>
</dbReference>
<feature type="region of interest" description="Disordered" evidence="3">
    <location>
        <begin position="586"/>
        <end position="637"/>
    </location>
</feature>
<feature type="compositionally biased region" description="Acidic residues" evidence="3">
    <location>
        <begin position="29"/>
        <end position="65"/>
    </location>
</feature>
<feature type="chain" id="PRO_5020993023" evidence="4">
    <location>
        <begin position="27"/>
        <end position="777"/>
    </location>
</feature>
<dbReference type="InterPro" id="IPR036365">
    <property type="entry name" value="PGBD-like_sf"/>
</dbReference>
<keyword evidence="7" id="KW-1185">Reference proteome</keyword>
<comment type="similarity">
    <text evidence="1">Belongs to the leucine-binding protein family.</text>
</comment>
<feature type="compositionally biased region" description="Low complexity" evidence="3">
    <location>
        <begin position="593"/>
        <end position="637"/>
    </location>
</feature>
<proteinExistence type="inferred from homology"/>
<dbReference type="InterPro" id="IPR028081">
    <property type="entry name" value="Leu-bd"/>
</dbReference>
<protein>
    <submittedName>
        <fullName evidence="6">ABC-type branched-subunit amino acid transport system substrate-binding protein</fullName>
    </submittedName>
</protein>
<dbReference type="InterPro" id="IPR002477">
    <property type="entry name" value="Peptidoglycan-bd-like"/>
</dbReference>
<dbReference type="RefSeq" id="WP_133869485.1">
    <property type="nucleotide sequence ID" value="NZ_SOAU01000001.1"/>
</dbReference>
<dbReference type="SUPFAM" id="SSF53822">
    <property type="entry name" value="Periplasmic binding protein-like I"/>
    <property type="match status" value="1"/>
</dbReference>